<dbReference type="EMBL" id="AP017378">
    <property type="protein sequence ID" value="BBD07463.1"/>
    <property type="molecule type" value="Genomic_DNA"/>
</dbReference>
<keyword evidence="3" id="KW-1185">Reference proteome</keyword>
<feature type="chain" id="PRO_5016295994" evidence="1">
    <location>
        <begin position="26"/>
        <end position="286"/>
    </location>
</feature>
<sequence length="286" mass="30282">MGMKILKQALLMVLALLLVAGPAVAQQDAPSGEDYVQQAESGSINWDNGSMIATGVGAPPANAVNAAQARGMAKRAATVIARRNLLELIKGVQIDSSTTVENFMVSSDVVVSRIRGFLQNSQILDTAYMSDGSVEVTVGLKLRGGISDVVLPKADRFKLQAPAAAPKPEQLVPGAYTGLVVDARGLGVRPAMSPRILDEDGKELYGTVMVSREYAIQQGMAGYAKDQDKAMTNPRVGSNPMTVAAVAVKGRSRSDLVIPTAKAEEIRTQAESKEYLGQARVMILLD</sequence>
<proteinExistence type="predicted"/>
<dbReference type="OrthoDB" id="9813452at2"/>
<reference evidence="2 3" key="1">
    <citation type="journal article" date="2018" name="Sci. Adv.">
        <title>Multi-heme cytochromes provide a pathway for survival in energy-limited environments.</title>
        <authorList>
            <person name="Deng X."/>
            <person name="Dohmae N."/>
            <person name="Nealson K.H."/>
            <person name="Hashimoto K."/>
            <person name="Okamoto A."/>
        </authorList>
    </citation>
    <scope>NUCLEOTIDE SEQUENCE [LARGE SCALE GENOMIC DNA]</scope>
    <source>
        <strain evidence="2 3">IS5</strain>
    </source>
</reference>
<dbReference type="AlphaFoldDB" id="A0A2Z6AW96"/>
<gene>
    <name evidence="2" type="ORF">DFE_0737</name>
</gene>
<feature type="signal peptide" evidence="1">
    <location>
        <begin position="1"/>
        <end position="25"/>
    </location>
</feature>
<protein>
    <submittedName>
        <fullName evidence="2">Uncharacterized protein</fullName>
    </submittedName>
</protein>
<dbReference type="KEGG" id="dfl:DFE_0737"/>
<organism evidence="2 3">
    <name type="scientific">Desulfovibrio ferrophilus</name>
    <dbReference type="NCBI Taxonomy" id="241368"/>
    <lineage>
        <taxon>Bacteria</taxon>
        <taxon>Pseudomonadati</taxon>
        <taxon>Thermodesulfobacteriota</taxon>
        <taxon>Desulfovibrionia</taxon>
        <taxon>Desulfovibrionales</taxon>
        <taxon>Desulfovibrionaceae</taxon>
        <taxon>Desulfovibrio</taxon>
    </lineage>
</organism>
<keyword evidence="1" id="KW-0732">Signal</keyword>
<dbReference type="Proteomes" id="UP000269883">
    <property type="component" value="Chromosome"/>
</dbReference>
<accession>A0A2Z6AW96</accession>
<evidence type="ECO:0000313" key="2">
    <source>
        <dbReference type="EMBL" id="BBD07463.1"/>
    </source>
</evidence>
<evidence type="ECO:0000256" key="1">
    <source>
        <dbReference type="SAM" id="SignalP"/>
    </source>
</evidence>
<evidence type="ECO:0000313" key="3">
    <source>
        <dbReference type="Proteomes" id="UP000269883"/>
    </source>
</evidence>
<name>A0A2Z6AW96_9BACT</name>